<dbReference type="PANTHER" id="PTHR43630">
    <property type="entry name" value="POLY-BETA-1,6-N-ACETYL-D-GLUCOSAMINE SYNTHASE"/>
    <property type="match status" value="1"/>
</dbReference>
<dbReference type="InterPro" id="IPR011990">
    <property type="entry name" value="TPR-like_helical_dom_sf"/>
</dbReference>
<protein>
    <submittedName>
        <fullName evidence="3">Glycosyl transferase family 2</fullName>
    </submittedName>
</protein>
<comment type="similarity">
    <text evidence="1">Belongs to the glycosyltransferase 2 family. WaaE/KdtX subfamily.</text>
</comment>
<evidence type="ECO:0000313" key="3">
    <source>
        <dbReference type="EMBL" id="TDU23293.1"/>
    </source>
</evidence>
<dbReference type="SUPFAM" id="SSF53448">
    <property type="entry name" value="Nucleotide-diphospho-sugar transferases"/>
    <property type="match status" value="1"/>
</dbReference>
<dbReference type="Proteomes" id="UP000295341">
    <property type="component" value="Unassembled WGS sequence"/>
</dbReference>
<keyword evidence="4" id="KW-1185">Reference proteome</keyword>
<dbReference type="SUPFAM" id="SSF81901">
    <property type="entry name" value="HCP-like"/>
    <property type="match status" value="1"/>
</dbReference>
<reference evidence="3 4" key="1">
    <citation type="submission" date="2019-03" db="EMBL/GenBank/DDBJ databases">
        <title>Genomic Encyclopedia of Type Strains, Phase IV (KMG-IV): sequencing the most valuable type-strain genomes for metagenomic binning, comparative biology and taxonomic classification.</title>
        <authorList>
            <person name="Goeker M."/>
        </authorList>
    </citation>
    <scope>NUCLEOTIDE SEQUENCE [LARGE SCALE GENOMIC DNA]</scope>
    <source>
        <strain evidence="3 4">DSM 26377</strain>
    </source>
</reference>
<evidence type="ECO:0000256" key="1">
    <source>
        <dbReference type="ARBA" id="ARBA00038494"/>
    </source>
</evidence>
<dbReference type="EMBL" id="SOBT01000013">
    <property type="protein sequence ID" value="TDU23293.1"/>
    <property type="molecule type" value="Genomic_DNA"/>
</dbReference>
<dbReference type="GO" id="GO:0016740">
    <property type="term" value="F:transferase activity"/>
    <property type="evidence" value="ECO:0007669"/>
    <property type="project" value="UniProtKB-KW"/>
</dbReference>
<sequence>MSTVCLNMIVRNEAHVIRRCLSSVRPFIDHWVIVDTGSTDGTQDVIREFMHGVPGELFERPWKDFGHNRSEAIALAHGRADYLFMIDADEVLELPPAYRRPNLTQKAYALDVAFSGINYGRVCLVRDALPWRYVGVLHEYLECGEAVDKPFLLGPRVLVYTDGGRSQQDVKVKYANDARVLEQGLRDEPGNTRYQFYLAQSYRDSGQPEKALSAYESRAGQGGWNEEVWYSRYSAALLSEQLQQDPAAIIDRYLLAFESRPCRAETLGQLARYCREQKRYAAARLFARRGMELAVPEDLLFLDRSFYEWRCRDEFSIASYWTGDFEDCRRVSTDLLRDPRLPQVQRPRVLENLRFAQKALGLPTEPDPT</sequence>
<dbReference type="AlphaFoldDB" id="A0A4S3K3I8"/>
<accession>A0A4S3K3I8</accession>
<keyword evidence="3" id="KW-0808">Transferase</keyword>
<comment type="caution">
    <text evidence="3">The sequence shown here is derived from an EMBL/GenBank/DDBJ whole genome shotgun (WGS) entry which is preliminary data.</text>
</comment>
<evidence type="ECO:0000259" key="2">
    <source>
        <dbReference type="Pfam" id="PF00535"/>
    </source>
</evidence>
<dbReference type="RefSeq" id="WP_210772508.1">
    <property type="nucleotide sequence ID" value="NZ_MWIN01000016.1"/>
</dbReference>
<dbReference type="Gene3D" id="3.90.550.10">
    <property type="entry name" value="Spore Coat Polysaccharide Biosynthesis Protein SpsA, Chain A"/>
    <property type="match status" value="1"/>
</dbReference>
<name>A0A4S3K3I8_9GAMM</name>
<gene>
    <name evidence="3" type="ORF">DFR24_4817</name>
</gene>
<dbReference type="InterPro" id="IPR001173">
    <property type="entry name" value="Glyco_trans_2-like"/>
</dbReference>
<dbReference type="Gene3D" id="1.25.40.10">
    <property type="entry name" value="Tetratricopeptide repeat domain"/>
    <property type="match status" value="1"/>
</dbReference>
<proteinExistence type="inferred from homology"/>
<dbReference type="PANTHER" id="PTHR43630:SF2">
    <property type="entry name" value="GLYCOSYLTRANSFERASE"/>
    <property type="match status" value="1"/>
</dbReference>
<evidence type="ECO:0000313" key="4">
    <source>
        <dbReference type="Proteomes" id="UP000295341"/>
    </source>
</evidence>
<dbReference type="InterPro" id="IPR029044">
    <property type="entry name" value="Nucleotide-diphossugar_trans"/>
</dbReference>
<feature type="domain" description="Glycosyltransferase 2-like" evidence="2">
    <location>
        <begin position="8"/>
        <end position="92"/>
    </location>
</feature>
<dbReference type="Pfam" id="PF00535">
    <property type="entry name" value="Glycos_transf_2"/>
    <property type="match status" value="1"/>
</dbReference>
<organism evidence="3 4">
    <name type="scientific">Panacagrimonas perspica</name>
    <dbReference type="NCBI Taxonomy" id="381431"/>
    <lineage>
        <taxon>Bacteria</taxon>
        <taxon>Pseudomonadati</taxon>
        <taxon>Pseudomonadota</taxon>
        <taxon>Gammaproteobacteria</taxon>
        <taxon>Nevskiales</taxon>
        <taxon>Nevskiaceae</taxon>
        <taxon>Panacagrimonas</taxon>
    </lineage>
</organism>